<keyword evidence="4" id="KW-0812">Transmembrane</keyword>
<keyword evidence="6" id="KW-0406">Ion transport</keyword>
<proteinExistence type="predicted"/>
<keyword evidence="15" id="KW-1185">Reference proteome</keyword>
<dbReference type="SUPFAM" id="SSF56925">
    <property type="entry name" value="OMPA-like"/>
    <property type="match status" value="1"/>
</dbReference>
<evidence type="ECO:0000256" key="5">
    <source>
        <dbReference type="ARBA" id="ARBA00022729"/>
    </source>
</evidence>
<dbReference type="Gene3D" id="2.40.160.20">
    <property type="match status" value="1"/>
</dbReference>
<sequence>MKTYYKLLLVVLLLPLLVVSTANAQDEDQVPDKLSIGLLGGITQGHMNIGTEYDPTFGFNFRYAANPTIAAQLNFSFGTMTTNPDDDNYFEREFENSYITTSMTAQIDVLRLLGSTSENVKLYTSVGLGLIFSDVTTEVNNKEPSNWTEYIGEDHSEPSMFASFGPGVRFNLGRRIDLFAQYDYYISNSEIIDGFRTRPELDIDLHRRTPDNWSSVTAGIQIKFGSSDKDADWHTYIPGVDPSALDNINSRLDDLDDRVDDNTMRLDEHDKYLEMLEQRMDDLENQLNGLVALVNDMDRVEMTIPNDILFAFDSSVIRESAKPTLARVARALSQNTDRSLNIAGHTCDIGTEEYNQGLSERRAASVKEYLVNSGIDSDRITTEGYGESDPLVPNENESARKLNRRVELTIE</sequence>
<evidence type="ECO:0000256" key="1">
    <source>
        <dbReference type="ARBA" id="ARBA00004571"/>
    </source>
</evidence>
<evidence type="ECO:0000256" key="12">
    <source>
        <dbReference type="SAM" id="SignalP"/>
    </source>
</evidence>
<evidence type="ECO:0000256" key="7">
    <source>
        <dbReference type="ARBA" id="ARBA00023114"/>
    </source>
</evidence>
<dbReference type="EMBL" id="JAKLWS010000048">
    <property type="protein sequence ID" value="MCG2590888.1"/>
    <property type="molecule type" value="Genomic_DNA"/>
</dbReference>
<dbReference type="InterPro" id="IPR050330">
    <property type="entry name" value="Bact_OuterMem_StrucFunc"/>
</dbReference>
<dbReference type="Gene3D" id="1.20.5.340">
    <property type="match status" value="1"/>
</dbReference>
<evidence type="ECO:0000313" key="14">
    <source>
        <dbReference type="EMBL" id="MCG2590888.1"/>
    </source>
</evidence>
<dbReference type="InterPro" id="IPR006665">
    <property type="entry name" value="OmpA-like"/>
</dbReference>
<feature type="signal peptide" evidence="12">
    <location>
        <begin position="1"/>
        <end position="24"/>
    </location>
</feature>
<keyword evidence="7" id="KW-0626">Porin</keyword>
<accession>A0ABS9KJ76</accession>
<evidence type="ECO:0000256" key="6">
    <source>
        <dbReference type="ARBA" id="ARBA00023065"/>
    </source>
</evidence>
<dbReference type="Gene3D" id="3.30.1330.60">
    <property type="entry name" value="OmpA-like domain"/>
    <property type="match status" value="1"/>
</dbReference>
<keyword evidence="5 12" id="KW-0732">Signal</keyword>
<evidence type="ECO:0000313" key="15">
    <source>
        <dbReference type="Proteomes" id="UP001165366"/>
    </source>
</evidence>
<evidence type="ECO:0000256" key="11">
    <source>
        <dbReference type="SAM" id="Coils"/>
    </source>
</evidence>
<evidence type="ECO:0000259" key="13">
    <source>
        <dbReference type="PROSITE" id="PS51123"/>
    </source>
</evidence>
<reference evidence="14" key="1">
    <citation type="submission" date="2022-01" db="EMBL/GenBank/DDBJ databases">
        <authorList>
            <person name="Wang Y."/>
        </authorList>
    </citation>
    <scope>NUCLEOTIDE SEQUENCE</scope>
    <source>
        <strain evidence="14">WB101</strain>
    </source>
</reference>
<dbReference type="PANTHER" id="PTHR30329:SF21">
    <property type="entry name" value="LIPOPROTEIN YIAD-RELATED"/>
    <property type="match status" value="1"/>
</dbReference>
<keyword evidence="2" id="KW-0813">Transport</keyword>
<evidence type="ECO:0000256" key="9">
    <source>
        <dbReference type="ARBA" id="ARBA00023237"/>
    </source>
</evidence>
<evidence type="ECO:0000256" key="3">
    <source>
        <dbReference type="ARBA" id="ARBA00022452"/>
    </source>
</evidence>
<dbReference type="InterPro" id="IPR006664">
    <property type="entry name" value="OMP_bac"/>
</dbReference>
<comment type="subcellular location">
    <subcellularLocation>
        <location evidence="1">Cell outer membrane</location>
        <topology evidence="1">Multi-pass membrane protein</topology>
    </subcellularLocation>
</comment>
<feature type="coiled-coil region" evidence="11">
    <location>
        <begin position="266"/>
        <end position="300"/>
    </location>
</feature>
<feature type="domain" description="OmpA-like" evidence="13">
    <location>
        <begin position="297"/>
        <end position="411"/>
    </location>
</feature>
<organism evidence="14 15">
    <name type="scientific">Rhodohalobacter sulfatireducens</name>
    <dbReference type="NCBI Taxonomy" id="2911366"/>
    <lineage>
        <taxon>Bacteria</taxon>
        <taxon>Pseudomonadati</taxon>
        <taxon>Balneolota</taxon>
        <taxon>Balneolia</taxon>
        <taxon>Balneolales</taxon>
        <taxon>Balneolaceae</taxon>
        <taxon>Rhodohalobacter</taxon>
    </lineage>
</organism>
<feature type="chain" id="PRO_5047293619" evidence="12">
    <location>
        <begin position="25"/>
        <end position="411"/>
    </location>
</feature>
<dbReference type="RefSeq" id="WP_237856394.1">
    <property type="nucleotide sequence ID" value="NZ_JAKLWS010000048.1"/>
</dbReference>
<protein>
    <submittedName>
        <fullName evidence="14">OmpA family protein</fullName>
    </submittedName>
</protein>
<dbReference type="PRINTS" id="PR01021">
    <property type="entry name" value="OMPADOMAIN"/>
</dbReference>
<gene>
    <name evidence="14" type="ORF">L6773_20125</name>
</gene>
<evidence type="ECO:0000256" key="8">
    <source>
        <dbReference type="ARBA" id="ARBA00023136"/>
    </source>
</evidence>
<reference evidence="14" key="2">
    <citation type="submission" date="2024-05" db="EMBL/GenBank/DDBJ databases">
        <title>Rhodohalobacter halophilus gen. nov., sp. nov., a moderately halophilic member of the family Balneolaceae.</title>
        <authorList>
            <person name="Xia J."/>
        </authorList>
    </citation>
    <scope>NUCLEOTIDE SEQUENCE</scope>
    <source>
        <strain evidence="14">WB101</strain>
    </source>
</reference>
<dbReference type="CDD" id="cd07185">
    <property type="entry name" value="OmpA_C-like"/>
    <property type="match status" value="1"/>
</dbReference>
<dbReference type="PANTHER" id="PTHR30329">
    <property type="entry name" value="STATOR ELEMENT OF FLAGELLAR MOTOR COMPLEX"/>
    <property type="match status" value="1"/>
</dbReference>
<comment type="caution">
    <text evidence="14">The sequence shown here is derived from an EMBL/GenBank/DDBJ whole genome shotgun (WGS) entry which is preliminary data.</text>
</comment>
<keyword evidence="9" id="KW-0998">Cell outer membrane</keyword>
<dbReference type="InterPro" id="IPR036737">
    <property type="entry name" value="OmpA-like_sf"/>
</dbReference>
<name>A0ABS9KJ76_9BACT</name>
<dbReference type="Pfam" id="PF13505">
    <property type="entry name" value="OMP_b-brl"/>
    <property type="match status" value="1"/>
</dbReference>
<dbReference type="InterPro" id="IPR011250">
    <property type="entry name" value="OMP/PagP_B-barrel"/>
</dbReference>
<keyword evidence="3" id="KW-1134">Transmembrane beta strand</keyword>
<keyword evidence="8 10" id="KW-0472">Membrane</keyword>
<dbReference type="InterPro" id="IPR027385">
    <property type="entry name" value="Beta-barrel_OMP"/>
</dbReference>
<evidence type="ECO:0000256" key="2">
    <source>
        <dbReference type="ARBA" id="ARBA00022448"/>
    </source>
</evidence>
<dbReference type="Proteomes" id="UP001165366">
    <property type="component" value="Unassembled WGS sequence"/>
</dbReference>
<evidence type="ECO:0000256" key="4">
    <source>
        <dbReference type="ARBA" id="ARBA00022692"/>
    </source>
</evidence>
<keyword evidence="11" id="KW-0175">Coiled coil</keyword>
<dbReference type="PROSITE" id="PS51123">
    <property type="entry name" value="OMPA_2"/>
    <property type="match status" value="1"/>
</dbReference>
<dbReference type="Pfam" id="PF00691">
    <property type="entry name" value="OmpA"/>
    <property type="match status" value="1"/>
</dbReference>
<dbReference type="SUPFAM" id="SSF103088">
    <property type="entry name" value="OmpA-like"/>
    <property type="match status" value="1"/>
</dbReference>
<evidence type="ECO:0000256" key="10">
    <source>
        <dbReference type="PROSITE-ProRule" id="PRU00473"/>
    </source>
</evidence>